<dbReference type="Proteomes" id="UP000694044">
    <property type="component" value="Unassembled WGS sequence"/>
</dbReference>
<dbReference type="GO" id="GO:0035091">
    <property type="term" value="F:phosphatidylinositol binding"/>
    <property type="evidence" value="ECO:0007669"/>
    <property type="project" value="InterPro"/>
</dbReference>
<evidence type="ECO:0000256" key="1">
    <source>
        <dbReference type="SAM" id="MobiDB-lite"/>
    </source>
</evidence>
<dbReference type="InterPro" id="IPR001683">
    <property type="entry name" value="PX_dom"/>
</dbReference>
<organism evidence="3 4">
    <name type="scientific">Phytophthora pseudosyringae</name>
    <dbReference type="NCBI Taxonomy" id="221518"/>
    <lineage>
        <taxon>Eukaryota</taxon>
        <taxon>Sar</taxon>
        <taxon>Stramenopiles</taxon>
        <taxon>Oomycota</taxon>
        <taxon>Peronosporomycetes</taxon>
        <taxon>Peronosporales</taxon>
        <taxon>Peronosporaceae</taxon>
        <taxon>Phytophthora</taxon>
    </lineage>
</organism>
<name>A0A8T1VVR3_9STRA</name>
<dbReference type="PROSITE" id="PS50195">
    <property type="entry name" value="PX"/>
    <property type="match status" value="1"/>
</dbReference>
<evidence type="ECO:0000259" key="2">
    <source>
        <dbReference type="PROSITE" id="PS50195"/>
    </source>
</evidence>
<protein>
    <recommendedName>
        <fullName evidence="2">PX domain-containing protein</fullName>
    </recommendedName>
</protein>
<keyword evidence="4" id="KW-1185">Reference proteome</keyword>
<reference evidence="3" key="1">
    <citation type="submission" date="2021-02" db="EMBL/GenBank/DDBJ databases">
        <authorList>
            <person name="Palmer J.M."/>
        </authorList>
    </citation>
    <scope>NUCLEOTIDE SEQUENCE</scope>
    <source>
        <strain evidence="3">SCRP734</strain>
    </source>
</reference>
<feature type="region of interest" description="Disordered" evidence="1">
    <location>
        <begin position="108"/>
        <end position="130"/>
    </location>
</feature>
<gene>
    <name evidence="3" type="ORF">PHYPSEUDO_001591</name>
</gene>
<dbReference type="AlphaFoldDB" id="A0A8T1VVR3"/>
<dbReference type="EMBL" id="JAGDFM010000123">
    <property type="protein sequence ID" value="KAG7385377.1"/>
    <property type="molecule type" value="Genomic_DNA"/>
</dbReference>
<accession>A0A8T1VVR3</accession>
<feature type="region of interest" description="Disordered" evidence="1">
    <location>
        <begin position="34"/>
        <end position="54"/>
    </location>
</feature>
<dbReference type="OrthoDB" id="430293at2759"/>
<dbReference type="CDD" id="cd06093">
    <property type="entry name" value="PX_domain"/>
    <property type="match status" value="1"/>
</dbReference>
<dbReference type="Pfam" id="PF00787">
    <property type="entry name" value="PX"/>
    <property type="match status" value="1"/>
</dbReference>
<sequence length="347" mass="39393">MRLSDAACVANSPMRSTASTCSSLEEATRHSIFPADPFGLPTTRSRETRATAATGRAGKFPRLLWRCSLSARNLLARDQSGDDVPTGSRSSLRRHTYAALFATASRSCTTAESTSTRRRATPRGQPATPRSSIICLRESSEDLQIFREEAEYSDYLTAHVTGQHVERPEDGVVFYEVEVHLSQQQWRVARRFSEFRVLRQQLIKHFSRGKRRHQPRCAICENVLASIVETTFPSRHVWGSRLFSSSSADALEDEIIGERKARFQQFVGMCLRTIRSLRQHIRVLPESTTCEISVALRMIEEFLGLSFTRYLGFLGERGIVDQLSESERQRLSLRRQQEDRAVCSTCR</sequence>
<feature type="domain" description="PX" evidence="2">
    <location>
        <begin position="153"/>
        <end position="309"/>
    </location>
</feature>
<proteinExistence type="predicted"/>
<evidence type="ECO:0000313" key="3">
    <source>
        <dbReference type="EMBL" id="KAG7385377.1"/>
    </source>
</evidence>
<evidence type="ECO:0000313" key="4">
    <source>
        <dbReference type="Proteomes" id="UP000694044"/>
    </source>
</evidence>
<comment type="caution">
    <text evidence="3">The sequence shown here is derived from an EMBL/GenBank/DDBJ whole genome shotgun (WGS) entry which is preliminary data.</text>
</comment>